<keyword evidence="2" id="KW-1185">Reference proteome</keyword>
<accession>A0ABR6W8H2</accession>
<dbReference type="Proteomes" id="UP000700732">
    <property type="component" value="Unassembled WGS sequence"/>
</dbReference>
<protein>
    <submittedName>
        <fullName evidence="1">Zn-finger nucleic acid-binding protein</fullName>
    </submittedName>
</protein>
<reference evidence="1 2" key="1">
    <citation type="submission" date="2019-06" db="EMBL/GenBank/DDBJ databases">
        <title>Spirosoma utsteinense sp. nov. isolated from Antarctic ice-free soils.</title>
        <authorList>
            <person name="Tahon G."/>
        </authorList>
    </citation>
    <scope>NUCLEOTIDE SEQUENCE [LARGE SCALE GENOMIC DNA]</scope>
    <source>
        <strain evidence="1 2">LMG 31447</strain>
    </source>
</reference>
<evidence type="ECO:0000313" key="2">
    <source>
        <dbReference type="Proteomes" id="UP000700732"/>
    </source>
</evidence>
<dbReference type="EMBL" id="VFIA01000020">
    <property type="protein sequence ID" value="MBC3792878.1"/>
    <property type="molecule type" value="Genomic_DNA"/>
</dbReference>
<sequence>MKETTEPLYRSCYSRMDYCPEQGGFWLTFGEIQIWL</sequence>
<evidence type="ECO:0000313" key="1">
    <source>
        <dbReference type="EMBL" id="MBC3792878.1"/>
    </source>
</evidence>
<name>A0ABR6W8H2_9BACT</name>
<proteinExistence type="predicted"/>
<comment type="caution">
    <text evidence="1">The sequence shown here is derived from an EMBL/GenBank/DDBJ whole genome shotgun (WGS) entry which is preliminary data.</text>
</comment>
<gene>
    <name evidence="1" type="ORF">FH603_3392</name>
</gene>
<organism evidence="1 2">
    <name type="scientific">Spirosoma utsteinense</name>
    <dbReference type="NCBI Taxonomy" id="2585773"/>
    <lineage>
        <taxon>Bacteria</taxon>
        <taxon>Pseudomonadati</taxon>
        <taxon>Bacteroidota</taxon>
        <taxon>Cytophagia</taxon>
        <taxon>Cytophagales</taxon>
        <taxon>Cytophagaceae</taxon>
        <taxon>Spirosoma</taxon>
    </lineage>
</organism>